<dbReference type="CDD" id="cd08977">
    <property type="entry name" value="SusD"/>
    <property type="match status" value="1"/>
</dbReference>
<dbReference type="Proteomes" id="UP001597393">
    <property type="component" value="Unassembled WGS sequence"/>
</dbReference>
<dbReference type="InterPro" id="IPR012944">
    <property type="entry name" value="SusD_RagB_dom"/>
</dbReference>
<dbReference type="SUPFAM" id="SSF48452">
    <property type="entry name" value="TPR-like"/>
    <property type="match status" value="1"/>
</dbReference>
<dbReference type="RefSeq" id="WP_380869963.1">
    <property type="nucleotide sequence ID" value="NZ_JBHUMA010000006.1"/>
</dbReference>
<dbReference type="InterPro" id="IPR033985">
    <property type="entry name" value="SusD-like_N"/>
</dbReference>
<dbReference type="Gene3D" id="1.25.40.390">
    <property type="match status" value="1"/>
</dbReference>
<comment type="similarity">
    <text evidence="2">Belongs to the SusD family.</text>
</comment>
<evidence type="ECO:0000256" key="1">
    <source>
        <dbReference type="ARBA" id="ARBA00004442"/>
    </source>
</evidence>
<organism evidence="8 9">
    <name type="scientific">Sphingobacterium corticis</name>
    <dbReference type="NCBI Taxonomy" id="1812823"/>
    <lineage>
        <taxon>Bacteria</taxon>
        <taxon>Pseudomonadati</taxon>
        <taxon>Bacteroidota</taxon>
        <taxon>Sphingobacteriia</taxon>
        <taxon>Sphingobacteriales</taxon>
        <taxon>Sphingobacteriaceae</taxon>
        <taxon>Sphingobacterium</taxon>
    </lineage>
</organism>
<evidence type="ECO:0000313" key="8">
    <source>
        <dbReference type="EMBL" id="MFD2599839.1"/>
    </source>
</evidence>
<keyword evidence="3" id="KW-0732">Signal</keyword>
<keyword evidence="4" id="KW-0472">Membrane</keyword>
<comment type="caution">
    <text evidence="8">The sequence shown here is derived from an EMBL/GenBank/DDBJ whole genome shotgun (WGS) entry which is preliminary data.</text>
</comment>
<evidence type="ECO:0000256" key="4">
    <source>
        <dbReference type="ARBA" id="ARBA00023136"/>
    </source>
</evidence>
<comment type="subcellular location">
    <subcellularLocation>
        <location evidence="1">Cell outer membrane</location>
    </subcellularLocation>
</comment>
<evidence type="ECO:0000313" key="9">
    <source>
        <dbReference type="Proteomes" id="UP001597393"/>
    </source>
</evidence>
<dbReference type="InterPro" id="IPR011990">
    <property type="entry name" value="TPR-like_helical_dom_sf"/>
</dbReference>
<name>A0ABW5NLV3_9SPHI</name>
<feature type="domain" description="RagB/SusD" evidence="6">
    <location>
        <begin position="346"/>
        <end position="441"/>
    </location>
</feature>
<keyword evidence="5" id="KW-0998">Cell outer membrane</keyword>
<sequence>MKIHHSIKYVVAVLVIAVTTTSCNDFLDRMPVAQRSPENMFNSEASANAAVSGMYRSMMNSFSFGQSILMIPEYSANHLSNVGTLPEFENFATHGIISSGSTPTQPLPPSNNWLANMWQASYATINSANSIIAGVSQMDASTISEAKKNQFIGEAQFIRALHYFFLVRAFGNVPMEIEPTSEENDAPVKQGNQEELYALIIQDLTGAIDLLPISAGDGLAEKGRASQWAAKALLAKVQLYNATLFTNDFTESVRLAEDVITNGPFSLVSNFINIWQSENTTESIFELQFEEQAVNPWANEIGDNDGNRHFSRGNIIYNLYDSLDNRRAATVKAGTREGFTNRWYIAKYPNLTPATQNFTLIRLAELYLIHAEARARVDNAVSNASYQSLAMVQERAGVETPIGSFANLNEYITAIQEEKEKELMFEGETWFDFCRTGLALTKYSTLTDERFFIYPIPAQQFQLDGTLVQNPGYEAGN</sequence>
<dbReference type="EMBL" id="JBHUMA010000006">
    <property type="protein sequence ID" value="MFD2599839.1"/>
    <property type="molecule type" value="Genomic_DNA"/>
</dbReference>
<proteinExistence type="inferred from homology"/>
<evidence type="ECO:0000256" key="2">
    <source>
        <dbReference type="ARBA" id="ARBA00006275"/>
    </source>
</evidence>
<dbReference type="Pfam" id="PF07980">
    <property type="entry name" value="SusD_RagB"/>
    <property type="match status" value="1"/>
</dbReference>
<protein>
    <submittedName>
        <fullName evidence="8">RagB/SusD family nutrient uptake outer membrane protein</fullName>
    </submittedName>
</protein>
<evidence type="ECO:0000259" key="7">
    <source>
        <dbReference type="Pfam" id="PF14322"/>
    </source>
</evidence>
<keyword evidence="9" id="KW-1185">Reference proteome</keyword>
<evidence type="ECO:0000256" key="5">
    <source>
        <dbReference type="ARBA" id="ARBA00023237"/>
    </source>
</evidence>
<dbReference type="Pfam" id="PF14322">
    <property type="entry name" value="SusD-like_3"/>
    <property type="match status" value="1"/>
</dbReference>
<dbReference type="PROSITE" id="PS51257">
    <property type="entry name" value="PROKAR_LIPOPROTEIN"/>
    <property type="match status" value="1"/>
</dbReference>
<gene>
    <name evidence="8" type="ORF">ACFSQ3_12840</name>
</gene>
<feature type="domain" description="SusD-like N-terminal" evidence="7">
    <location>
        <begin position="98"/>
        <end position="239"/>
    </location>
</feature>
<evidence type="ECO:0000256" key="3">
    <source>
        <dbReference type="ARBA" id="ARBA00022729"/>
    </source>
</evidence>
<evidence type="ECO:0000259" key="6">
    <source>
        <dbReference type="Pfam" id="PF07980"/>
    </source>
</evidence>
<accession>A0ABW5NLV3</accession>
<reference evidence="9" key="1">
    <citation type="journal article" date="2019" name="Int. J. Syst. Evol. Microbiol.">
        <title>The Global Catalogue of Microorganisms (GCM) 10K type strain sequencing project: providing services to taxonomists for standard genome sequencing and annotation.</title>
        <authorList>
            <consortium name="The Broad Institute Genomics Platform"/>
            <consortium name="The Broad Institute Genome Sequencing Center for Infectious Disease"/>
            <person name="Wu L."/>
            <person name="Ma J."/>
        </authorList>
    </citation>
    <scope>NUCLEOTIDE SEQUENCE [LARGE SCALE GENOMIC DNA]</scope>
    <source>
        <strain evidence="9">KCTC 42248</strain>
    </source>
</reference>